<evidence type="ECO:0000256" key="4">
    <source>
        <dbReference type="ARBA" id="ARBA00022801"/>
    </source>
</evidence>
<dbReference type="GO" id="GO:0008803">
    <property type="term" value="F:bis(5'-nucleosyl)-tetraphosphatase (symmetrical) activity"/>
    <property type="evidence" value="ECO:0007669"/>
    <property type="project" value="UniProtKB-EC"/>
</dbReference>
<comment type="similarity">
    <text evidence="2">Belongs to the Ap4A hydrolase family.</text>
</comment>
<dbReference type="Gene3D" id="3.60.21.10">
    <property type="match status" value="1"/>
</dbReference>
<evidence type="ECO:0000256" key="2">
    <source>
        <dbReference type="ARBA" id="ARBA00005419"/>
    </source>
</evidence>
<dbReference type="EMBL" id="PTQZ01000081">
    <property type="protein sequence ID" value="PQA44784.1"/>
    <property type="molecule type" value="Genomic_DNA"/>
</dbReference>
<feature type="domain" description="Calcineurin-like phosphoesterase" evidence="9">
    <location>
        <begin position="5"/>
        <end position="106"/>
    </location>
</feature>
<proteinExistence type="inferred from homology"/>
<keyword evidence="4" id="KW-0378">Hydrolase</keyword>
<dbReference type="Proteomes" id="UP000243900">
    <property type="component" value="Unassembled WGS sequence"/>
</dbReference>
<accession>A0A2P6ASX3</accession>
<dbReference type="NCBIfam" id="TIGR00668">
    <property type="entry name" value="apaH"/>
    <property type="match status" value="1"/>
</dbReference>
<feature type="non-terminal residue" evidence="10">
    <location>
        <position position="234"/>
    </location>
</feature>
<dbReference type="PANTHER" id="PTHR40942:SF4">
    <property type="entry name" value="CYTOCHROME C5"/>
    <property type="match status" value="1"/>
</dbReference>
<dbReference type="PIRSF" id="PIRSF000903">
    <property type="entry name" value="B5n-ttraPtase_sm"/>
    <property type="match status" value="1"/>
</dbReference>
<evidence type="ECO:0000256" key="8">
    <source>
        <dbReference type="ARBA" id="ARBA00049417"/>
    </source>
</evidence>
<evidence type="ECO:0000313" key="11">
    <source>
        <dbReference type="Proteomes" id="UP000243900"/>
    </source>
</evidence>
<dbReference type="OrthoDB" id="9807890at2"/>
<comment type="catalytic activity">
    <reaction evidence="8">
        <text>P(1),P(4)-bis(5'-adenosyl) tetraphosphate + H2O = 2 ADP + 2 H(+)</text>
        <dbReference type="Rhea" id="RHEA:24252"/>
        <dbReference type="ChEBI" id="CHEBI:15377"/>
        <dbReference type="ChEBI" id="CHEBI:15378"/>
        <dbReference type="ChEBI" id="CHEBI:58141"/>
        <dbReference type="ChEBI" id="CHEBI:456216"/>
        <dbReference type="EC" id="3.6.1.41"/>
    </reaction>
</comment>
<comment type="function">
    <text evidence="1">Hydrolyzes diadenosine 5',5'''-P1,P4-tetraphosphate to yield ADP.</text>
</comment>
<dbReference type="InterPro" id="IPR004617">
    <property type="entry name" value="ApaH"/>
</dbReference>
<evidence type="ECO:0000313" key="10">
    <source>
        <dbReference type="EMBL" id="PQA44784.1"/>
    </source>
</evidence>
<name>A0A2P6ASX3_9GAMM</name>
<comment type="caution">
    <text evidence="10">The sequence shown here is derived from an EMBL/GenBank/DDBJ whole genome shotgun (WGS) entry which is preliminary data.</text>
</comment>
<dbReference type="InterPro" id="IPR004843">
    <property type="entry name" value="Calcineurin-like_PHP"/>
</dbReference>
<reference evidence="11" key="1">
    <citation type="submission" date="2018-02" db="EMBL/GenBank/DDBJ databases">
        <title>Genome sequencing of Solimonas sp. HR-BB.</title>
        <authorList>
            <person name="Lee Y."/>
            <person name="Jeon C.O."/>
        </authorList>
    </citation>
    <scope>NUCLEOTIDE SEQUENCE [LARGE SCALE GENOMIC DNA]</scope>
    <source>
        <strain evidence="11">HR-E</strain>
    </source>
</reference>
<dbReference type="NCBIfam" id="NF001204">
    <property type="entry name" value="PRK00166.1"/>
    <property type="match status" value="1"/>
</dbReference>
<dbReference type="InterPro" id="IPR029052">
    <property type="entry name" value="Metallo-depent_PP-like"/>
</dbReference>
<evidence type="ECO:0000256" key="1">
    <source>
        <dbReference type="ARBA" id="ARBA00003413"/>
    </source>
</evidence>
<keyword evidence="11" id="KW-1185">Reference proteome</keyword>
<dbReference type="AlphaFoldDB" id="A0A2P6ASX3"/>
<dbReference type="SUPFAM" id="SSF56300">
    <property type="entry name" value="Metallo-dependent phosphatases"/>
    <property type="match status" value="1"/>
</dbReference>
<evidence type="ECO:0000256" key="3">
    <source>
        <dbReference type="ARBA" id="ARBA00012506"/>
    </source>
</evidence>
<evidence type="ECO:0000259" key="9">
    <source>
        <dbReference type="Pfam" id="PF00149"/>
    </source>
</evidence>
<evidence type="ECO:0000256" key="7">
    <source>
        <dbReference type="ARBA" id="ARBA00033210"/>
    </source>
</evidence>
<dbReference type="EC" id="3.6.1.41" evidence="3"/>
<evidence type="ECO:0000256" key="5">
    <source>
        <dbReference type="ARBA" id="ARBA00031248"/>
    </source>
</evidence>
<dbReference type="RefSeq" id="WP_105191916.1">
    <property type="nucleotide sequence ID" value="NZ_PTQZ01000081.1"/>
</dbReference>
<dbReference type="PANTHER" id="PTHR40942">
    <property type="match status" value="1"/>
</dbReference>
<gene>
    <name evidence="10" type="ORF">C5O18_04740</name>
</gene>
<dbReference type="Pfam" id="PF00149">
    <property type="entry name" value="Metallophos"/>
    <property type="match status" value="1"/>
</dbReference>
<protein>
    <recommendedName>
        <fullName evidence="3">bis(5'-nucleosyl)-tetraphosphatase (symmetrical)</fullName>
        <ecNumber evidence="3">3.6.1.41</ecNumber>
    </recommendedName>
    <alternativeName>
        <fullName evidence="6">Ap4A hydrolase</fullName>
    </alternativeName>
    <alternativeName>
        <fullName evidence="5">Diadenosine 5',5'''-P1,P4-tetraphosphate pyrophosphohydrolase</fullName>
    </alternativeName>
    <alternativeName>
        <fullName evidence="7">Diadenosine tetraphosphatase</fullName>
    </alternativeName>
</protein>
<organism evidence="10 11">
    <name type="scientific">Amnimonas aquatica</name>
    <dbReference type="NCBI Taxonomy" id="2094561"/>
    <lineage>
        <taxon>Bacteria</taxon>
        <taxon>Pseudomonadati</taxon>
        <taxon>Pseudomonadota</taxon>
        <taxon>Gammaproteobacteria</taxon>
        <taxon>Moraxellales</taxon>
        <taxon>Moraxellaceae</taxon>
        <taxon>Amnimonas</taxon>
    </lineage>
</organism>
<sequence>MAHYAIGDVQGCRAALEDLLERIAFDPAADRLFFAGDLVARGPDSLGTLRLIRGLGEAAESVLGNHDLHLIAARHGHARVKGKDGTEPVLLADDRDALMDWLQQRPLLLTLPRGLMQDDPAHRDDLPVLTHAGLPPQWDLDTATACAREVESALRGPEAGRFLADMYGNEPAGWSDDLGGTTRLRVITNYLTRMRLLHDDGAMDFLHKEELDTAPPGLTAWFQLPAPAHAGLRL</sequence>
<evidence type="ECO:0000256" key="6">
    <source>
        <dbReference type="ARBA" id="ARBA00032248"/>
    </source>
</evidence>